<evidence type="ECO:0000256" key="4">
    <source>
        <dbReference type="ARBA" id="ARBA00023002"/>
    </source>
</evidence>
<reference evidence="6 7" key="1">
    <citation type="submission" date="2019-03" db="EMBL/GenBank/DDBJ databases">
        <title>Draft genome of Gammaproteobacteria bacterium LSUCC0057, a member of the SAR92 clade.</title>
        <authorList>
            <person name="Lanclos V.C."/>
            <person name="Doiron C."/>
            <person name="Henson M.W."/>
            <person name="Thrash J.C."/>
        </authorList>
    </citation>
    <scope>NUCLEOTIDE SEQUENCE [LARGE SCALE GENOMIC DNA]</scope>
    <source>
        <strain evidence="6 7">LSUCC0057</strain>
    </source>
</reference>
<protein>
    <submittedName>
        <fullName evidence="6">FAD-binding protein</fullName>
    </submittedName>
</protein>
<keyword evidence="2" id="KW-0285">Flavoprotein</keyword>
<evidence type="ECO:0000313" key="6">
    <source>
        <dbReference type="EMBL" id="TFH69336.1"/>
    </source>
</evidence>
<dbReference type="InterPro" id="IPR027477">
    <property type="entry name" value="Succ_DH/fumarate_Rdtase_cat_sf"/>
</dbReference>
<feature type="domain" description="FAD-dependent oxidoreductase 2 FAD-binding" evidence="5">
    <location>
        <begin position="14"/>
        <end position="553"/>
    </location>
</feature>
<sequence>MQQQTQAWDKTVEVLVVGTGNGGLTAALCNYEMGSKNVLILEKGDKVGGTSATSGGGIWVPNNHYAQAAGAQDSYEEALAYLKNTLDGEDVPLELIESYLHNGPKMLRFLHDRSHVRYESLDHYPDYYSNVDGAKPGHRSLEPAPVMASVLGDDYQRLTYTHHMMRLFGVIHFTQVEAQLLMLQLPGWVKLVMKMVWDYAKDIPWRLKTRISRRLACGSAGVARLYWSVKERNIPIEFNARLTELVSDDSGAVIGAIYQQNGRSVRVRAEKAVVLAAGGFEKNQALREQYLPAPTNTQWSAGTPTNTGDALQAGLAVGAKTRLINGAWWTTTLCVPDEPAPRLSIMEKSFPGSCVVNKAGKRFANESQNYMAFQKELFKAHSDDNPCAPAYHVFDARFRANYIVGPMMTAAMKPDWMLPKKWFESGFVAKANTIAELAEQLGIDPAGLEQTVADMNRYAASGVDEEFQRGESAYDRYYADPNIKPNPCLAPIDQAPFYAMRIEAGDFGTLGGLDTDVNGNVLAEQGGTIAGLYAVGNCSAALLPTYPGPGATLGPAMTMAYQAAKHINGYQD</sequence>
<dbReference type="PANTHER" id="PTHR43400:SF10">
    <property type="entry name" value="3-OXOSTEROID 1-DEHYDROGENASE"/>
    <property type="match status" value="1"/>
</dbReference>
<comment type="caution">
    <text evidence="6">The sequence shown here is derived from an EMBL/GenBank/DDBJ whole genome shotgun (WGS) entry which is preliminary data.</text>
</comment>
<dbReference type="Gene3D" id="3.50.50.60">
    <property type="entry name" value="FAD/NAD(P)-binding domain"/>
    <property type="match status" value="1"/>
</dbReference>
<dbReference type="Pfam" id="PF00890">
    <property type="entry name" value="FAD_binding_2"/>
    <property type="match status" value="1"/>
</dbReference>
<dbReference type="EMBL" id="SPIA01000001">
    <property type="protein sequence ID" value="TFH69336.1"/>
    <property type="molecule type" value="Genomic_DNA"/>
</dbReference>
<dbReference type="InterPro" id="IPR003953">
    <property type="entry name" value="FAD-dep_OxRdtase_2_FAD-bd"/>
</dbReference>
<evidence type="ECO:0000256" key="3">
    <source>
        <dbReference type="ARBA" id="ARBA00022827"/>
    </source>
</evidence>
<comment type="cofactor">
    <cofactor evidence="1">
        <name>FAD</name>
        <dbReference type="ChEBI" id="CHEBI:57692"/>
    </cofactor>
</comment>
<dbReference type="AlphaFoldDB" id="A0A4Y8UKG7"/>
<dbReference type="Gene3D" id="3.90.700.10">
    <property type="entry name" value="Succinate dehydrogenase/fumarate reductase flavoprotein, catalytic domain"/>
    <property type="match status" value="1"/>
</dbReference>
<dbReference type="InterPro" id="IPR050315">
    <property type="entry name" value="FAD-oxidoreductase_2"/>
</dbReference>
<accession>A0A4Y8UKG7</accession>
<proteinExistence type="predicted"/>
<dbReference type="GO" id="GO:0016491">
    <property type="term" value="F:oxidoreductase activity"/>
    <property type="evidence" value="ECO:0007669"/>
    <property type="project" value="UniProtKB-KW"/>
</dbReference>
<keyword evidence="4" id="KW-0560">Oxidoreductase</keyword>
<keyword evidence="7" id="KW-1185">Reference proteome</keyword>
<dbReference type="SUPFAM" id="SSF51905">
    <property type="entry name" value="FAD/NAD(P)-binding domain"/>
    <property type="match status" value="1"/>
</dbReference>
<evidence type="ECO:0000313" key="7">
    <source>
        <dbReference type="Proteomes" id="UP000298133"/>
    </source>
</evidence>
<evidence type="ECO:0000256" key="1">
    <source>
        <dbReference type="ARBA" id="ARBA00001974"/>
    </source>
</evidence>
<dbReference type="GO" id="GO:0008202">
    <property type="term" value="P:steroid metabolic process"/>
    <property type="evidence" value="ECO:0007669"/>
    <property type="project" value="UniProtKB-ARBA"/>
</dbReference>
<dbReference type="SUPFAM" id="SSF56425">
    <property type="entry name" value="Succinate dehydrogenase/fumarate reductase flavoprotein, catalytic domain"/>
    <property type="match status" value="1"/>
</dbReference>
<dbReference type="InterPro" id="IPR036188">
    <property type="entry name" value="FAD/NAD-bd_sf"/>
</dbReference>
<keyword evidence="3" id="KW-0274">FAD</keyword>
<name>A0A4Y8UKG7_9GAMM</name>
<evidence type="ECO:0000256" key="2">
    <source>
        <dbReference type="ARBA" id="ARBA00022630"/>
    </source>
</evidence>
<dbReference type="Proteomes" id="UP000298133">
    <property type="component" value="Unassembled WGS sequence"/>
</dbReference>
<organism evidence="6 7">
    <name type="scientific">Gammaproteobacteria bacterium LSUCC0057</name>
    <dbReference type="NCBI Taxonomy" id="2559237"/>
    <lineage>
        <taxon>Bacteria</taxon>
        <taxon>Pseudomonadati</taxon>
        <taxon>Pseudomonadota</taxon>
        <taxon>Gammaproteobacteria</taxon>
        <taxon>Cellvibrionales</taxon>
        <taxon>Porticoccaceae</taxon>
        <taxon>SAR92 clade</taxon>
    </lineage>
</organism>
<dbReference type="OrthoDB" id="9813348at2"/>
<dbReference type="PANTHER" id="PTHR43400">
    <property type="entry name" value="FUMARATE REDUCTASE"/>
    <property type="match status" value="1"/>
</dbReference>
<evidence type="ECO:0000259" key="5">
    <source>
        <dbReference type="Pfam" id="PF00890"/>
    </source>
</evidence>
<gene>
    <name evidence="6" type="ORF">E3W66_02490</name>
</gene>